<dbReference type="InterPro" id="IPR043519">
    <property type="entry name" value="NT_sf"/>
</dbReference>
<evidence type="ECO:0000313" key="2">
    <source>
        <dbReference type="Proteomes" id="UP001501637"/>
    </source>
</evidence>
<organism evidence="1 2">
    <name type="scientific">Streptomyces rectiviolaceus</name>
    <dbReference type="NCBI Taxonomy" id="332591"/>
    <lineage>
        <taxon>Bacteria</taxon>
        <taxon>Bacillati</taxon>
        <taxon>Actinomycetota</taxon>
        <taxon>Actinomycetes</taxon>
        <taxon>Kitasatosporales</taxon>
        <taxon>Streptomycetaceae</taxon>
        <taxon>Streptomyces</taxon>
    </lineage>
</organism>
<proteinExistence type="predicted"/>
<dbReference type="Gene3D" id="3.30.460.10">
    <property type="entry name" value="Beta Polymerase, domain 2"/>
    <property type="match status" value="1"/>
</dbReference>
<protein>
    <submittedName>
        <fullName evidence="1">Nucleotidyltransferase domain-containing protein</fullName>
    </submittedName>
</protein>
<evidence type="ECO:0000313" key="1">
    <source>
        <dbReference type="EMBL" id="GAA3152830.1"/>
    </source>
</evidence>
<accession>A0ABP6NN30</accession>
<comment type="caution">
    <text evidence="1">The sequence shown here is derived from an EMBL/GenBank/DDBJ whole genome shotgun (WGS) entry which is preliminary data.</text>
</comment>
<dbReference type="EMBL" id="BAAAUG010000231">
    <property type="protein sequence ID" value="GAA3152830.1"/>
    <property type="molecule type" value="Genomic_DNA"/>
</dbReference>
<dbReference type="Proteomes" id="UP001501637">
    <property type="component" value="Unassembled WGS sequence"/>
</dbReference>
<name>A0ABP6NN30_9ACTN</name>
<sequence length="269" mass="29472">MVPTRQDGPPDPRPAGGSHVRHVALRHSGAVDIMEPTRVARELVEAWYPDAVAALLCGSVVTSRRTPYSDLDIVVMFADEREPSRSSLRFGTWPVELFVHTGASWRWFVEREIPQRKSSLLSMCAHGVVLVDRDGTGTRLRDEARQLLTAGPPEAAPAEIENQRYVLTDLLDDLAGCSTAGERLFIVTEIAGRAAEFVLLRTGSWLGGGKWTARRVDEVWPGFSGELEGLVREALEGRDAGLVALVDEVLAPSGGRLWEGYRRSGYPGS</sequence>
<dbReference type="CDD" id="cd05403">
    <property type="entry name" value="NT_KNTase_like"/>
    <property type="match status" value="1"/>
</dbReference>
<keyword evidence="2" id="KW-1185">Reference proteome</keyword>
<dbReference type="SUPFAM" id="SSF81301">
    <property type="entry name" value="Nucleotidyltransferase"/>
    <property type="match status" value="1"/>
</dbReference>
<reference evidence="2" key="1">
    <citation type="journal article" date="2019" name="Int. J. Syst. Evol. Microbiol.">
        <title>The Global Catalogue of Microorganisms (GCM) 10K type strain sequencing project: providing services to taxonomists for standard genome sequencing and annotation.</title>
        <authorList>
            <consortium name="The Broad Institute Genomics Platform"/>
            <consortium name="The Broad Institute Genome Sequencing Center for Infectious Disease"/>
            <person name="Wu L."/>
            <person name="Ma J."/>
        </authorList>
    </citation>
    <scope>NUCLEOTIDE SEQUENCE [LARGE SCALE GENOMIC DNA]</scope>
    <source>
        <strain evidence="2">JCM 9092</strain>
    </source>
</reference>
<gene>
    <name evidence="1" type="ORF">GCM10010449_83510</name>
</gene>